<dbReference type="InterPro" id="IPR005151">
    <property type="entry name" value="Tail-specific_protease"/>
</dbReference>
<dbReference type="InterPro" id="IPR029045">
    <property type="entry name" value="ClpP/crotonase-like_dom_sf"/>
</dbReference>
<sequence length="721" mass="77214">MGEAGALRLTTALYYTPSGKSIQGTGITPDITVEQPLPPELQGGSRLPGKRAFPVTFRAKARRMPVPVPPPTCLRKPGTTFSFNMLCNCCGARRRTHPSRRIRKGRSPSTSPSACRRASPAPLCRCANAGSPVCGRTPSPCRAASIRRAAVYRTRTAACRRARGSGSRGGDGGRFHVESDGTRLGEALDRPALVAQFPVAVVDGGDGAGAHDALEVVAFEAGDFLHRAFQRHLHFGKRRDRHPDRQVVVENVVLAHIGMRQHIVAECLAVSKARAVAEHQPGVRAQDGDMVGDRLGVGRADADIDERDAAVPLLLDVIGRHLRQAADGDVRLGPVGAGHRRDVAGLHEGRIAVAAPRHLLARPFAEFVDIELVVREEHEVLEVLGVGRRIVAETGERIVDALRGEGGERRGFAGAGLVGAVGDLVVRGRQVRRIEEIAQRKLDAFRDFRLHMGAFAEGEMQGDRRRRFRDDDAYAMVAHQEAELFLEVVPEEFGPGDGRRVDAGRGDVTVGKAGIDMAEAGRLDADLRIAGTEPTVRRPGFAEAHESVGQERRIAVVELLQCIDRGHRIVEGSGLVGVRLRCFLQANDNLRGSASPIAGPRERSRHRRVRAPRRRDRSGRGACPRPATAREGGGDIDAAIGCIGAARKRAVDLGEQPAEEGEGGHAGQKPEDGLVEPPPGPEGKAAGDFGEGSGGKDEKGFHPVLRADGVMPARFNTDGGS</sequence>
<dbReference type="EMBL" id="JAKKPZ010000842">
    <property type="protein sequence ID" value="KAI1691992.1"/>
    <property type="molecule type" value="Genomic_DNA"/>
</dbReference>
<feature type="compositionally biased region" description="Basic residues" evidence="1">
    <location>
        <begin position="603"/>
        <end position="617"/>
    </location>
</feature>
<dbReference type="Pfam" id="PF03572">
    <property type="entry name" value="Peptidase_S41"/>
    <property type="match status" value="1"/>
</dbReference>
<comment type="caution">
    <text evidence="3">The sequence shown here is derived from an EMBL/GenBank/DDBJ whole genome shotgun (WGS) entry which is preliminary data.</text>
</comment>
<keyword evidence="3" id="KW-0645">Protease</keyword>
<name>A0AAD4QRC5_9BILA</name>
<dbReference type="Gene3D" id="3.90.226.10">
    <property type="entry name" value="2-enoyl-CoA Hydratase, Chain A, domain 1"/>
    <property type="match status" value="1"/>
</dbReference>
<reference evidence="3" key="1">
    <citation type="submission" date="2022-01" db="EMBL/GenBank/DDBJ databases">
        <title>Genome Sequence Resource for Two Populations of Ditylenchus destructor, the Migratory Endoparasitic Phytonematode.</title>
        <authorList>
            <person name="Zhang H."/>
            <person name="Lin R."/>
            <person name="Xie B."/>
        </authorList>
    </citation>
    <scope>NUCLEOTIDE SEQUENCE</scope>
    <source>
        <strain evidence="3">BazhouSP</strain>
    </source>
</reference>
<protein>
    <submittedName>
        <fullName evidence="3">Carboxy-terminal-processing protease</fullName>
    </submittedName>
</protein>
<dbReference type="GO" id="GO:0006508">
    <property type="term" value="P:proteolysis"/>
    <property type="evidence" value="ECO:0007669"/>
    <property type="project" value="UniProtKB-KW"/>
</dbReference>
<accession>A0AAD4QRC5</accession>
<evidence type="ECO:0000256" key="1">
    <source>
        <dbReference type="SAM" id="MobiDB-lite"/>
    </source>
</evidence>
<feature type="domain" description="Tail specific protease" evidence="2">
    <location>
        <begin position="3"/>
        <end position="33"/>
    </location>
</feature>
<organism evidence="3 4">
    <name type="scientific">Ditylenchus destructor</name>
    <dbReference type="NCBI Taxonomy" id="166010"/>
    <lineage>
        <taxon>Eukaryota</taxon>
        <taxon>Metazoa</taxon>
        <taxon>Ecdysozoa</taxon>
        <taxon>Nematoda</taxon>
        <taxon>Chromadorea</taxon>
        <taxon>Rhabditida</taxon>
        <taxon>Tylenchina</taxon>
        <taxon>Tylenchomorpha</taxon>
        <taxon>Sphaerularioidea</taxon>
        <taxon>Anguinidae</taxon>
        <taxon>Anguininae</taxon>
        <taxon>Ditylenchus</taxon>
    </lineage>
</organism>
<evidence type="ECO:0000313" key="3">
    <source>
        <dbReference type="EMBL" id="KAI1691992.1"/>
    </source>
</evidence>
<dbReference type="GO" id="GO:0008233">
    <property type="term" value="F:peptidase activity"/>
    <property type="evidence" value="ECO:0007669"/>
    <property type="project" value="UniProtKB-KW"/>
</dbReference>
<proteinExistence type="predicted"/>
<dbReference type="SUPFAM" id="SSF52096">
    <property type="entry name" value="ClpP/crotonase"/>
    <property type="match status" value="1"/>
</dbReference>
<evidence type="ECO:0000313" key="4">
    <source>
        <dbReference type="Proteomes" id="UP001201812"/>
    </source>
</evidence>
<keyword evidence="4" id="KW-1185">Reference proteome</keyword>
<evidence type="ECO:0000259" key="2">
    <source>
        <dbReference type="Pfam" id="PF03572"/>
    </source>
</evidence>
<feature type="region of interest" description="Disordered" evidence="1">
    <location>
        <begin position="591"/>
        <end position="636"/>
    </location>
</feature>
<dbReference type="Proteomes" id="UP001201812">
    <property type="component" value="Unassembled WGS sequence"/>
</dbReference>
<gene>
    <name evidence="3" type="ORF">DdX_21505</name>
</gene>
<keyword evidence="3" id="KW-0378">Hydrolase</keyword>
<feature type="region of interest" description="Disordered" evidence="1">
    <location>
        <begin position="653"/>
        <end position="721"/>
    </location>
</feature>
<dbReference type="AlphaFoldDB" id="A0AAD4QRC5"/>